<proteinExistence type="predicted"/>
<dbReference type="EMBL" id="SRPY01000187">
    <property type="protein sequence ID" value="KAG5927360.1"/>
    <property type="molecule type" value="Genomic_DNA"/>
</dbReference>
<evidence type="ECO:0008006" key="4">
    <source>
        <dbReference type="Google" id="ProtNLM"/>
    </source>
</evidence>
<dbReference type="InterPro" id="IPR051710">
    <property type="entry name" value="Phosphatase_SH3-domain"/>
</dbReference>
<dbReference type="PANTHER" id="PTHR16469">
    <property type="entry name" value="UBIQUITIN-ASSOCIATED AND SH3 DOMAIN-CONTAINING BA-RELATED"/>
    <property type="match status" value="1"/>
</dbReference>
<name>A0A8K0J8D2_9HYPO</name>
<keyword evidence="3" id="KW-1185">Reference proteome</keyword>
<feature type="region of interest" description="Disordered" evidence="1">
    <location>
        <begin position="478"/>
        <end position="497"/>
    </location>
</feature>
<dbReference type="CDD" id="cd07067">
    <property type="entry name" value="HP_PGM_like"/>
    <property type="match status" value="1"/>
</dbReference>
<evidence type="ECO:0000313" key="3">
    <source>
        <dbReference type="Proteomes" id="UP000811619"/>
    </source>
</evidence>
<dbReference type="SUPFAM" id="SSF53254">
    <property type="entry name" value="Phosphoglycerate mutase-like"/>
    <property type="match status" value="1"/>
</dbReference>
<reference evidence="2" key="1">
    <citation type="journal article" date="2020" name="bioRxiv">
        <title>Whole genome comparisons of ergot fungi reveals the divergence and evolution of species within the genus Claviceps are the result of varying mechanisms driving genome evolution and host range expansion.</title>
        <authorList>
            <person name="Wyka S.A."/>
            <person name="Mondo S.J."/>
            <person name="Liu M."/>
            <person name="Dettman J."/>
            <person name="Nalam V."/>
            <person name="Broders K.D."/>
        </authorList>
    </citation>
    <scope>NUCLEOTIDE SEQUENCE</scope>
    <source>
        <strain evidence="2">CCC 489</strain>
    </source>
</reference>
<accession>A0A8K0J8D2</accession>
<organism evidence="2 3">
    <name type="scientific">Claviceps africana</name>
    <dbReference type="NCBI Taxonomy" id="83212"/>
    <lineage>
        <taxon>Eukaryota</taxon>
        <taxon>Fungi</taxon>
        <taxon>Dikarya</taxon>
        <taxon>Ascomycota</taxon>
        <taxon>Pezizomycotina</taxon>
        <taxon>Sordariomycetes</taxon>
        <taxon>Hypocreomycetidae</taxon>
        <taxon>Hypocreales</taxon>
        <taxon>Clavicipitaceae</taxon>
        <taxon>Claviceps</taxon>
    </lineage>
</organism>
<feature type="region of interest" description="Disordered" evidence="1">
    <location>
        <begin position="422"/>
        <end position="441"/>
    </location>
</feature>
<feature type="compositionally biased region" description="Low complexity" evidence="1">
    <location>
        <begin position="482"/>
        <end position="494"/>
    </location>
</feature>
<feature type="region of interest" description="Disordered" evidence="1">
    <location>
        <begin position="180"/>
        <end position="247"/>
    </location>
</feature>
<dbReference type="AlphaFoldDB" id="A0A8K0J8D2"/>
<dbReference type="PANTHER" id="PTHR16469:SF27">
    <property type="entry name" value="UBIQUITIN-ASSOCIATED AND SH3 DOMAIN-CONTAINING BA-RELATED"/>
    <property type="match status" value="1"/>
</dbReference>
<comment type="caution">
    <text evidence="2">The sequence shown here is derived from an EMBL/GenBank/DDBJ whole genome shotgun (WGS) entry which is preliminary data.</text>
</comment>
<feature type="compositionally biased region" description="Basic and acidic residues" evidence="1">
    <location>
        <begin position="569"/>
        <end position="582"/>
    </location>
</feature>
<evidence type="ECO:0000256" key="1">
    <source>
        <dbReference type="SAM" id="MobiDB-lite"/>
    </source>
</evidence>
<dbReference type="OrthoDB" id="3898179at2759"/>
<dbReference type="InterPro" id="IPR029033">
    <property type="entry name" value="His_PPase_superfam"/>
</dbReference>
<dbReference type="InterPro" id="IPR013078">
    <property type="entry name" value="His_Pase_superF_clade-1"/>
</dbReference>
<feature type="compositionally biased region" description="Low complexity" evidence="1">
    <location>
        <begin position="448"/>
        <end position="469"/>
    </location>
</feature>
<feature type="compositionally biased region" description="Polar residues" evidence="1">
    <location>
        <begin position="195"/>
        <end position="228"/>
    </location>
</feature>
<gene>
    <name evidence="2" type="ORF">E4U42_002338</name>
</gene>
<sequence length="699" mass="74527">MSNSPPAHLFVVRHGSRLDAADKSWHLTSPTPYDPPLTYGGFLQARQVGNEIANILEQARADDESSRSFGAPPKRKRYKIVIHSSPFLRCVQTSVAISSGLAQTFPHSVCCPQDLIVPRAPPQIEPRFQFKSTLLRLDSFLGEWLSPEYFENITPPPGPALMLGGAKAELLRREDYTIYADSPEPEPPRPSSVSLWQSPLTSPVQGPSSPWTESEASGSASTLGQAPSEQRADERKRGYTAPRPIHAVSSSGSIPEGFVAHARDASVVVDYQWDSMRPPLDFGDGGKFGEEWASMHKRFRRGVRRLVNWYASTGSAADNIAKAAVHGHEAHQASENDVTETVVIMVSHGAGCNALIGAITHQPVLMDIGIASITMASRKPNLDYGALLSSASAPSGPLKKKKVMVPVDKLYDIRLSASTEHLRRSSTVTTPSSARSISTAAATATATAGGTGFWSTSTGSRGRTSTLGGPVMSPFTYSDPFSSTGSRSTSASAALPPVMRRESAPLRTHPPRGPALATVGLGNGTGPLSPGTRSPTTTAGLWSARPSNLRLVDDGSGETDGLSPVLPDFDQKKFHMQEKPATDKASASPGPGSAEPVVSASSPTTDDAPRFPDFSPPATNDGEDNPDQEPTQTSPPLFAGPIKLRTNLGPDKPAVEELKTRQLGGGLGGLWGVPPVVGEADRFRDRTHTKRRWTVNERA</sequence>
<feature type="compositionally biased region" description="Low complexity" evidence="1">
    <location>
        <begin position="429"/>
        <end position="441"/>
    </location>
</feature>
<feature type="compositionally biased region" description="Polar residues" evidence="1">
    <location>
        <begin position="531"/>
        <end position="540"/>
    </location>
</feature>
<evidence type="ECO:0000313" key="2">
    <source>
        <dbReference type="EMBL" id="KAG5927360.1"/>
    </source>
</evidence>
<feature type="region of interest" description="Disordered" evidence="1">
    <location>
        <begin position="502"/>
        <end position="653"/>
    </location>
</feature>
<feature type="region of interest" description="Disordered" evidence="1">
    <location>
        <begin position="448"/>
        <end position="471"/>
    </location>
</feature>
<dbReference type="Gene3D" id="3.40.50.1240">
    <property type="entry name" value="Phosphoglycerate mutase-like"/>
    <property type="match status" value="2"/>
</dbReference>
<dbReference type="Proteomes" id="UP000811619">
    <property type="component" value="Unassembled WGS sequence"/>
</dbReference>
<protein>
    <recommendedName>
        <fullName evidence="4">Phosphoglycerate mutase family protein</fullName>
    </recommendedName>
</protein>
<dbReference type="SMART" id="SM00855">
    <property type="entry name" value="PGAM"/>
    <property type="match status" value="1"/>
</dbReference>